<dbReference type="OrthoDB" id="6377204at2759"/>
<evidence type="ECO:0000256" key="1">
    <source>
        <dbReference type="SAM" id="Phobius"/>
    </source>
</evidence>
<keyword evidence="1" id="KW-1133">Transmembrane helix</keyword>
<keyword evidence="1" id="KW-0812">Transmembrane</keyword>
<name>A0A164JIP4_9CRUS</name>
<keyword evidence="4" id="KW-1185">Reference proteome</keyword>
<dbReference type="STRING" id="35525.A0A164JIP4"/>
<dbReference type="AlphaFoldDB" id="A0A164JIP4"/>
<sequence>PAKETSKHDCIYKSVKYAKDNGIILLTFPPHCSHKLQPLDVSVFFPFKRSLRHCHNEWLQAHPGPRIGIKNVAGLSKVPFLTKIVPENILSGFAKADILPFNRSIIPASEFSPSLVTDRPGKYYSLIFTFLSYLTFLNIFSLF</sequence>
<dbReference type="Pfam" id="PF03184">
    <property type="entry name" value="DDE_1"/>
    <property type="match status" value="1"/>
</dbReference>
<dbReference type="Proteomes" id="UP000076858">
    <property type="component" value="Unassembled WGS sequence"/>
</dbReference>
<evidence type="ECO:0000313" key="4">
    <source>
        <dbReference type="Proteomes" id="UP000076858"/>
    </source>
</evidence>
<accession>A0A164JIP4</accession>
<proteinExistence type="predicted"/>
<gene>
    <name evidence="3" type="ORF">APZ42_000591</name>
</gene>
<dbReference type="EMBL" id="LRGB01004510">
    <property type="protein sequence ID" value="KZS02388.1"/>
    <property type="molecule type" value="Genomic_DNA"/>
</dbReference>
<evidence type="ECO:0000259" key="2">
    <source>
        <dbReference type="Pfam" id="PF03184"/>
    </source>
</evidence>
<dbReference type="GO" id="GO:0003676">
    <property type="term" value="F:nucleic acid binding"/>
    <property type="evidence" value="ECO:0007669"/>
    <property type="project" value="InterPro"/>
</dbReference>
<comment type="caution">
    <text evidence="3">The sequence shown here is derived from an EMBL/GenBank/DDBJ whole genome shotgun (WGS) entry which is preliminary data.</text>
</comment>
<dbReference type="InterPro" id="IPR004875">
    <property type="entry name" value="DDE_SF_endonuclease_dom"/>
</dbReference>
<feature type="non-terminal residue" evidence="3">
    <location>
        <position position="1"/>
    </location>
</feature>
<feature type="transmembrane region" description="Helical" evidence="1">
    <location>
        <begin position="123"/>
        <end position="142"/>
    </location>
</feature>
<keyword evidence="1" id="KW-0472">Membrane</keyword>
<protein>
    <recommendedName>
        <fullName evidence="2">DDE-1 domain-containing protein</fullName>
    </recommendedName>
</protein>
<reference evidence="3 4" key="1">
    <citation type="submission" date="2016-03" db="EMBL/GenBank/DDBJ databases">
        <title>EvidentialGene: Evidence-directed Construction of Genes on Genomes.</title>
        <authorList>
            <person name="Gilbert D.G."/>
            <person name="Choi J.-H."/>
            <person name="Mockaitis K."/>
            <person name="Colbourne J."/>
            <person name="Pfrender M."/>
        </authorList>
    </citation>
    <scope>NUCLEOTIDE SEQUENCE [LARGE SCALE GENOMIC DNA]</scope>
    <source>
        <strain evidence="3 4">Xinb3</strain>
        <tissue evidence="3">Complete organism</tissue>
    </source>
</reference>
<evidence type="ECO:0000313" key="3">
    <source>
        <dbReference type="EMBL" id="KZS02388.1"/>
    </source>
</evidence>
<feature type="domain" description="DDE-1" evidence="2">
    <location>
        <begin position="17"/>
        <end position="63"/>
    </location>
</feature>
<organism evidence="3 4">
    <name type="scientific">Daphnia magna</name>
    <dbReference type="NCBI Taxonomy" id="35525"/>
    <lineage>
        <taxon>Eukaryota</taxon>
        <taxon>Metazoa</taxon>
        <taxon>Ecdysozoa</taxon>
        <taxon>Arthropoda</taxon>
        <taxon>Crustacea</taxon>
        <taxon>Branchiopoda</taxon>
        <taxon>Diplostraca</taxon>
        <taxon>Cladocera</taxon>
        <taxon>Anomopoda</taxon>
        <taxon>Daphniidae</taxon>
        <taxon>Daphnia</taxon>
    </lineage>
</organism>